<name>A0ABR4SQP3_BARQI</name>
<evidence type="ECO:0000313" key="1">
    <source>
        <dbReference type="EMBL" id="KEC66830.1"/>
    </source>
</evidence>
<gene>
    <name evidence="1" type="ORF">O7U_00104</name>
</gene>
<comment type="caution">
    <text evidence="1">The sequence shown here is derived from an EMBL/GenBank/DDBJ whole genome shotgun (WGS) entry which is preliminary data.</text>
</comment>
<dbReference type="Proteomes" id="UP000027143">
    <property type="component" value="Unassembled WGS sequence"/>
</dbReference>
<organism evidence="1 2">
    <name type="scientific">Bartonella quintana JK 68</name>
    <dbReference type="NCBI Taxonomy" id="1134503"/>
    <lineage>
        <taxon>Bacteria</taxon>
        <taxon>Pseudomonadati</taxon>
        <taxon>Pseudomonadota</taxon>
        <taxon>Alphaproteobacteria</taxon>
        <taxon>Hyphomicrobiales</taxon>
        <taxon>Bartonellaceae</taxon>
        <taxon>Bartonella</taxon>
    </lineage>
</organism>
<evidence type="ECO:0000313" key="2">
    <source>
        <dbReference type="Proteomes" id="UP000027143"/>
    </source>
</evidence>
<accession>A0ABR4SQP3</accession>
<reference evidence="1 2" key="1">
    <citation type="submission" date="2012-04" db="EMBL/GenBank/DDBJ databases">
        <title>The Genome Sequence of Bartonella quintana JK 68.</title>
        <authorList>
            <consortium name="The Broad Institute Genome Sequencing Platform"/>
            <consortium name="The Broad Institute Genome Sequencing Center for Infectious Disease"/>
            <person name="Feldgarden M."/>
            <person name="Kirby J."/>
            <person name="Kosoy M."/>
            <person name="Birtles R."/>
            <person name="Probert W.S."/>
            <person name="Chiaraviglio L."/>
            <person name="Walker B."/>
            <person name="Young S.K."/>
            <person name="Zeng Q."/>
            <person name="Gargeya S."/>
            <person name="Fitzgerald M."/>
            <person name="Haas B."/>
            <person name="Abouelleil A."/>
            <person name="Alvarado L."/>
            <person name="Arachchi H.M."/>
            <person name="Berlin A.M."/>
            <person name="Chapman S.B."/>
            <person name="Goldberg J."/>
            <person name="Griggs A."/>
            <person name="Gujja S."/>
            <person name="Hansen M."/>
            <person name="Howarth C."/>
            <person name="Imamovic A."/>
            <person name="Larimer J."/>
            <person name="McCowen C."/>
            <person name="Montmayeur A."/>
            <person name="Murphy C."/>
            <person name="Neiman D."/>
            <person name="Pearson M."/>
            <person name="Priest M."/>
            <person name="Roberts A."/>
            <person name="Saif S."/>
            <person name="Shea T."/>
            <person name="Sisk P."/>
            <person name="Sykes S."/>
            <person name="Wortman J."/>
            <person name="Nusbaum C."/>
            <person name="Birren B."/>
        </authorList>
    </citation>
    <scope>NUCLEOTIDE SEQUENCE [LARGE SCALE GENOMIC DNA]</scope>
    <source>
        <strain evidence="1 2">JK 68</strain>
    </source>
</reference>
<keyword evidence="2" id="KW-1185">Reference proteome</keyword>
<dbReference type="RefSeq" id="WP_034451013.1">
    <property type="nucleotide sequence ID" value="NZ_KL446932.1"/>
</dbReference>
<sequence>MFDSRLVYNLDDSTPIYSRAYSVIDFDYYVNIVGLQGAVMGEEGRAMGGYILIRCSFRCGLIGAGGEFLGGVMLGSVMLGSLQSKPESVDSNL</sequence>
<protein>
    <submittedName>
        <fullName evidence="1">Uncharacterized protein</fullName>
    </submittedName>
</protein>
<dbReference type="EMBL" id="AHPD01000002">
    <property type="protein sequence ID" value="KEC66830.1"/>
    <property type="molecule type" value="Genomic_DNA"/>
</dbReference>
<proteinExistence type="predicted"/>